<dbReference type="EMBL" id="JBJQND010000005">
    <property type="protein sequence ID" value="KAL3877399.1"/>
    <property type="molecule type" value="Genomic_DNA"/>
</dbReference>
<feature type="compositionally biased region" description="Polar residues" evidence="1">
    <location>
        <begin position="526"/>
        <end position="539"/>
    </location>
</feature>
<feature type="compositionally biased region" description="Basic and acidic residues" evidence="1">
    <location>
        <begin position="340"/>
        <end position="355"/>
    </location>
</feature>
<dbReference type="SUPFAM" id="SSF54928">
    <property type="entry name" value="RNA-binding domain, RBD"/>
    <property type="match status" value="1"/>
</dbReference>
<sequence length="568" mass="62615">MEVEAEPTAPTQMYSPEDAGEEMVEDLQSTENQGQQLDPSTHEFSDNCQEVKQEEDNGPENQSMESVEGKDDEENGDHDDKHDDDDEDDDQDDDDEEGEHDKKPKVIKPLPDFLKPCENTSFSIANIKLKDLGVPELQAALAYGEDMTITFIKERGNKRKKVLKESGGKIGSVTIPLKAQAARFLKRFFKTVRKLKTAMPDLEVTIPEELVKANEIAKQLAFEEAEKTRDQRHLKMRLFYVHNLPAEATEEDVKPHFQDCLNITIHEAPEGADYKRYAELEFKKATDGLHYLNKLKVLEICNTKVRLCQFPPFHPRASETRRRKRRRKQREFNQQQGITARKEFGKGRGPKEGGKKGGGGRGGYGQGGRGIGQTWRGPASIGRGGGGWRFGGAARDYGNRGGSNFGQDFGDEIYGPGQDFADDPASTLNFLKNQLARVEEKFMIDGGYNTRRTESRGTTGFSGSYGFRNQGGYSGGYGGIGAGGYSGGYSDSGPNSYPSGAGQFSGTGLSQFSGSGGYDNSPAGYESNNLGGYTNNQRGGYNPRKRPLIAGNPSLEPPDKRLSKPGMY</sequence>
<evidence type="ECO:0000256" key="1">
    <source>
        <dbReference type="SAM" id="MobiDB-lite"/>
    </source>
</evidence>
<name>A0ABD3WTV6_SINWO</name>
<feature type="compositionally biased region" description="Polar residues" evidence="1">
    <location>
        <begin position="502"/>
        <end position="513"/>
    </location>
</feature>
<feature type="compositionally biased region" description="Acidic residues" evidence="1">
    <location>
        <begin position="70"/>
        <end position="98"/>
    </location>
</feature>
<evidence type="ECO:0000313" key="3">
    <source>
        <dbReference type="Proteomes" id="UP001634394"/>
    </source>
</evidence>
<feature type="region of interest" description="Disordered" evidence="1">
    <location>
        <begin position="494"/>
        <end position="568"/>
    </location>
</feature>
<proteinExistence type="predicted"/>
<feature type="compositionally biased region" description="Basic and acidic residues" evidence="1">
    <location>
        <begin position="40"/>
        <end position="55"/>
    </location>
</feature>
<accession>A0ABD3WTV6</accession>
<keyword evidence="3" id="KW-1185">Reference proteome</keyword>
<dbReference type="Gene3D" id="3.30.70.330">
    <property type="match status" value="1"/>
</dbReference>
<feature type="compositionally biased region" description="Low complexity" evidence="1">
    <location>
        <begin position="372"/>
        <end position="381"/>
    </location>
</feature>
<evidence type="ECO:0000313" key="2">
    <source>
        <dbReference type="EMBL" id="KAL3877399.1"/>
    </source>
</evidence>
<dbReference type="InterPro" id="IPR012677">
    <property type="entry name" value="Nucleotide-bd_a/b_plait_sf"/>
</dbReference>
<dbReference type="Proteomes" id="UP001634394">
    <property type="component" value="Unassembled WGS sequence"/>
</dbReference>
<organism evidence="2 3">
    <name type="scientific">Sinanodonta woodiana</name>
    <name type="common">Chinese pond mussel</name>
    <name type="synonym">Anodonta woodiana</name>
    <dbReference type="NCBI Taxonomy" id="1069815"/>
    <lineage>
        <taxon>Eukaryota</taxon>
        <taxon>Metazoa</taxon>
        <taxon>Spiralia</taxon>
        <taxon>Lophotrochozoa</taxon>
        <taxon>Mollusca</taxon>
        <taxon>Bivalvia</taxon>
        <taxon>Autobranchia</taxon>
        <taxon>Heteroconchia</taxon>
        <taxon>Palaeoheterodonta</taxon>
        <taxon>Unionida</taxon>
        <taxon>Unionoidea</taxon>
        <taxon>Unionidae</taxon>
        <taxon>Unioninae</taxon>
        <taxon>Sinanodonta</taxon>
    </lineage>
</organism>
<protein>
    <submittedName>
        <fullName evidence="2">Uncharacterized protein</fullName>
    </submittedName>
</protein>
<dbReference type="InterPro" id="IPR035979">
    <property type="entry name" value="RBD_domain_sf"/>
</dbReference>
<dbReference type="CDD" id="cd00590">
    <property type="entry name" value="RRM_SF"/>
    <property type="match status" value="1"/>
</dbReference>
<gene>
    <name evidence="2" type="ORF">ACJMK2_035110</name>
</gene>
<feature type="compositionally biased region" description="Gly residues" evidence="1">
    <location>
        <begin position="356"/>
        <end position="371"/>
    </location>
</feature>
<comment type="caution">
    <text evidence="2">The sequence shown here is derived from an EMBL/GenBank/DDBJ whole genome shotgun (WGS) entry which is preliminary data.</text>
</comment>
<feature type="compositionally biased region" description="Polar residues" evidence="1">
    <location>
        <begin position="27"/>
        <end position="39"/>
    </location>
</feature>
<reference evidence="2 3" key="1">
    <citation type="submission" date="2024-11" db="EMBL/GenBank/DDBJ databases">
        <title>Chromosome-level genome assembly of the freshwater bivalve Anodonta woodiana.</title>
        <authorList>
            <person name="Chen X."/>
        </authorList>
    </citation>
    <scope>NUCLEOTIDE SEQUENCE [LARGE SCALE GENOMIC DNA]</scope>
    <source>
        <strain evidence="2">MN2024</strain>
        <tissue evidence="2">Gills</tissue>
    </source>
</reference>
<dbReference type="AlphaFoldDB" id="A0ABD3WTV6"/>
<feature type="region of interest" description="Disordered" evidence="1">
    <location>
        <begin position="316"/>
        <end position="387"/>
    </location>
</feature>
<feature type="region of interest" description="Disordered" evidence="1">
    <location>
        <begin position="1"/>
        <end position="111"/>
    </location>
</feature>